<comment type="caution">
    <text evidence="2">The sequence shown here is derived from an EMBL/GenBank/DDBJ whole genome shotgun (WGS) entry which is preliminary data.</text>
</comment>
<sequence length="301" mass="34121">MARVTAHDGARLKVREIGRGPVVILLHGFGMDSRHWLPIILPLAHRFRFVLPDLRGFGGSSRLTCSEPCVLTSHARDLDAVIREYSVGEPVGLGGISMGASTSLRYMELFGSRAVRHYVHIDQAPRIAHGPGWPWGIFGEQGPQRIRGWWPLLEQLERIDPETPYAALPKNLRKQFHDDLAEFMEIALSRRWMKWAAGRLMRIPGVAQQLVPVENWYTLYQHMRAYAEREYDFRSFLPELLVPTTVLAGRRSEMYPWPGQAVMADLIPDVRLVTLENSGHVPLIDQPMACIRALGQAFQSA</sequence>
<gene>
    <name evidence="2" type="ORF">MARLIPOL_02930</name>
</gene>
<dbReference type="GO" id="GO:0016020">
    <property type="term" value="C:membrane"/>
    <property type="evidence" value="ECO:0007669"/>
    <property type="project" value="TreeGrafter"/>
</dbReference>
<dbReference type="EMBL" id="ASAD01000006">
    <property type="protein sequence ID" value="EON93625.1"/>
    <property type="molecule type" value="Genomic_DNA"/>
</dbReference>
<keyword evidence="3" id="KW-1185">Reference proteome</keyword>
<keyword evidence="2" id="KW-0575">Peroxidase</keyword>
<name>R8B4U2_9GAMM</name>
<dbReference type="AlphaFoldDB" id="R8B4U2"/>
<dbReference type="SUPFAM" id="SSF53474">
    <property type="entry name" value="alpha/beta-Hydrolases"/>
    <property type="match status" value="1"/>
</dbReference>
<dbReference type="InterPro" id="IPR000073">
    <property type="entry name" value="AB_hydrolase_1"/>
</dbReference>
<dbReference type="GO" id="GO:0004601">
    <property type="term" value="F:peroxidase activity"/>
    <property type="evidence" value="ECO:0007669"/>
    <property type="project" value="UniProtKB-KW"/>
</dbReference>
<dbReference type="PATRIC" id="fig|1318628.3.peg.589"/>
<dbReference type="PRINTS" id="PR00111">
    <property type="entry name" value="ABHYDROLASE"/>
</dbReference>
<keyword evidence="2" id="KW-0560">Oxidoreductase</keyword>
<evidence type="ECO:0000313" key="3">
    <source>
        <dbReference type="Proteomes" id="UP000016540"/>
    </source>
</evidence>
<dbReference type="PANTHER" id="PTHR43798:SF33">
    <property type="entry name" value="HYDROLASE, PUTATIVE (AFU_ORTHOLOGUE AFUA_2G14860)-RELATED"/>
    <property type="match status" value="1"/>
</dbReference>
<reference evidence="2 3" key="1">
    <citation type="journal article" date="2013" name="Genome Announc.">
        <title>Draft Genome Sequence of the Moderately Halophilic Bacterium Marinobacter lipolyticus Strain SM19.</title>
        <authorList>
            <person name="Papke R.T."/>
            <person name="de la Haba R.R."/>
            <person name="Infante-Dominguez C."/>
            <person name="Perez D."/>
            <person name="Sanchez-Porro C."/>
            <person name="Lapierre P."/>
            <person name="Ventosa A."/>
        </authorList>
    </citation>
    <scope>NUCLEOTIDE SEQUENCE [LARGE SCALE GENOMIC DNA]</scope>
    <source>
        <strain evidence="2 3">SM19</strain>
    </source>
</reference>
<dbReference type="HOGENOM" id="CLU_020336_34_0_6"/>
<evidence type="ECO:0000259" key="1">
    <source>
        <dbReference type="Pfam" id="PF00561"/>
    </source>
</evidence>
<dbReference type="RefSeq" id="WP_012136586.1">
    <property type="nucleotide sequence ID" value="NZ_KE007306.1"/>
</dbReference>
<organism evidence="2 3">
    <name type="scientific">Marinobacter lipolyticus SM19</name>
    <dbReference type="NCBI Taxonomy" id="1318628"/>
    <lineage>
        <taxon>Bacteria</taxon>
        <taxon>Pseudomonadati</taxon>
        <taxon>Pseudomonadota</taxon>
        <taxon>Gammaproteobacteria</taxon>
        <taxon>Pseudomonadales</taxon>
        <taxon>Marinobacteraceae</taxon>
        <taxon>Marinobacter</taxon>
    </lineage>
</organism>
<dbReference type="PANTHER" id="PTHR43798">
    <property type="entry name" value="MONOACYLGLYCEROL LIPASE"/>
    <property type="match status" value="1"/>
</dbReference>
<protein>
    <submittedName>
        <fullName evidence="2">Peroxidase</fullName>
    </submittedName>
</protein>
<dbReference type="Proteomes" id="UP000016540">
    <property type="component" value="Unassembled WGS sequence"/>
</dbReference>
<accession>R8B4U2</accession>
<dbReference type="Pfam" id="PF00561">
    <property type="entry name" value="Abhydrolase_1"/>
    <property type="match status" value="1"/>
</dbReference>
<dbReference type="eggNOG" id="COG2267">
    <property type="taxonomic scope" value="Bacteria"/>
</dbReference>
<dbReference type="STRING" id="1318628.MARLIPOL_02930"/>
<dbReference type="OrthoDB" id="9780744at2"/>
<feature type="domain" description="AB hydrolase-1" evidence="1">
    <location>
        <begin position="21"/>
        <end position="286"/>
    </location>
</feature>
<dbReference type="InterPro" id="IPR050266">
    <property type="entry name" value="AB_hydrolase_sf"/>
</dbReference>
<dbReference type="InterPro" id="IPR029058">
    <property type="entry name" value="AB_hydrolase_fold"/>
</dbReference>
<dbReference type="Gene3D" id="3.40.50.1820">
    <property type="entry name" value="alpha/beta hydrolase"/>
    <property type="match status" value="1"/>
</dbReference>
<evidence type="ECO:0000313" key="2">
    <source>
        <dbReference type="EMBL" id="EON93625.1"/>
    </source>
</evidence>
<proteinExistence type="predicted"/>